<dbReference type="Gene3D" id="1.10.10.10">
    <property type="entry name" value="Winged helix-like DNA-binding domain superfamily/Winged helix DNA-binding domain"/>
    <property type="match status" value="1"/>
</dbReference>
<dbReference type="InterPro" id="IPR036390">
    <property type="entry name" value="WH_DNA-bd_sf"/>
</dbReference>
<dbReference type="AlphaFoldDB" id="A0A397PEL7"/>
<proteinExistence type="inferred from homology"/>
<organism evidence="6 7">
    <name type="scientific">Hephaestia caeni</name>
    <dbReference type="NCBI Taxonomy" id="645617"/>
    <lineage>
        <taxon>Bacteria</taxon>
        <taxon>Pseudomonadati</taxon>
        <taxon>Pseudomonadota</taxon>
        <taxon>Alphaproteobacteria</taxon>
        <taxon>Sphingomonadales</taxon>
        <taxon>Sphingomonadaceae</taxon>
        <taxon>Hephaestia</taxon>
    </lineage>
</organism>
<dbReference type="OrthoDB" id="8339333at2"/>
<keyword evidence="2" id="KW-0805">Transcription regulation</keyword>
<dbReference type="GO" id="GO:0003677">
    <property type="term" value="F:DNA binding"/>
    <property type="evidence" value="ECO:0007669"/>
    <property type="project" value="UniProtKB-KW"/>
</dbReference>
<evidence type="ECO:0000313" key="6">
    <source>
        <dbReference type="EMBL" id="RIA45665.1"/>
    </source>
</evidence>
<feature type="domain" description="HTH lysR-type" evidence="5">
    <location>
        <begin position="4"/>
        <end position="61"/>
    </location>
</feature>
<dbReference type="InterPro" id="IPR036388">
    <property type="entry name" value="WH-like_DNA-bd_sf"/>
</dbReference>
<dbReference type="InterPro" id="IPR005119">
    <property type="entry name" value="LysR_subst-bd"/>
</dbReference>
<evidence type="ECO:0000313" key="7">
    <source>
        <dbReference type="Proteomes" id="UP000266568"/>
    </source>
</evidence>
<comment type="caution">
    <text evidence="6">The sequence shown here is derived from an EMBL/GenBank/DDBJ whole genome shotgun (WGS) entry which is preliminary data.</text>
</comment>
<dbReference type="EMBL" id="QXDC01000002">
    <property type="protein sequence ID" value="RIA45665.1"/>
    <property type="molecule type" value="Genomic_DNA"/>
</dbReference>
<evidence type="ECO:0000256" key="2">
    <source>
        <dbReference type="ARBA" id="ARBA00023015"/>
    </source>
</evidence>
<dbReference type="GO" id="GO:0003700">
    <property type="term" value="F:DNA-binding transcription factor activity"/>
    <property type="evidence" value="ECO:0007669"/>
    <property type="project" value="InterPro"/>
</dbReference>
<dbReference type="PRINTS" id="PR00039">
    <property type="entry name" value="HTHLYSR"/>
</dbReference>
<name>A0A397PEL7_9SPHN</name>
<gene>
    <name evidence="6" type="ORF">DFR49_0188</name>
</gene>
<dbReference type="CDD" id="cd08417">
    <property type="entry name" value="PBP2_Nitroaromatics_like"/>
    <property type="match status" value="1"/>
</dbReference>
<comment type="similarity">
    <text evidence="1">Belongs to the LysR transcriptional regulatory family.</text>
</comment>
<dbReference type="RefSeq" id="WP_119034181.1">
    <property type="nucleotide sequence ID" value="NZ_QXDC01000002.1"/>
</dbReference>
<dbReference type="InterPro" id="IPR000847">
    <property type="entry name" value="LysR_HTH_N"/>
</dbReference>
<accession>A0A397PEL7</accession>
<dbReference type="InterPro" id="IPR037402">
    <property type="entry name" value="YidZ_PBP2"/>
</dbReference>
<dbReference type="SUPFAM" id="SSF46785">
    <property type="entry name" value="Winged helix' DNA-binding domain"/>
    <property type="match status" value="1"/>
</dbReference>
<sequence>MSEIDLNLLRVFDTLFELGNVTKAGARLGLTQSAVSHALGRLRQSVGDPLFVRAPGGLQPTARAIEIAPGVRVGLAQLRTALSPSAFDPGTADRRFTIAAGSYFCTLFIPALLARARQTAPNVSFRIQPLGGDLLVDLDEGAIDLALGAFTKIPRRLRLEALFQEELVWIAAAGNPLAGRRLSHTDLTGQPRVLIAAGKSFEALRLLTSEGGLERRTIVDTHDPTNGTTDEPPASVYDAMTALAVVGCTDCIALVPKRFAQQDGERHGVVILDAPDSGDGIGLTTLWHSKFEEDAGVRWLRETISALVK</sequence>
<dbReference type="Proteomes" id="UP000266568">
    <property type="component" value="Unassembled WGS sequence"/>
</dbReference>
<dbReference type="Gene3D" id="3.40.190.10">
    <property type="entry name" value="Periplasmic binding protein-like II"/>
    <property type="match status" value="2"/>
</dbReference>
<protein>
    <submittedName>
        <fullName evidence="6">LysR family transcriptional regulator</fullName>
    </submittedName>
</protein>
<evidence type="ECO:0000256" key="4">
    <source>
        <dbReference type="ARBA" id="ARBA00023163"/>
    </source>
</evidence>
<evidence type="ECO:0000256" key="1">
    <source>
        <dbReference type="ARBA" id="ARBA00009437"/>
    </source>
</evidence>
<evidence type="ECO:0000256" key="3">
    <source>
        <dbReference type="ARBA" id="ARBA00023125"/>
    </source>
</evidence>
<dbReference type="Pfam" id="PF03466">
    <property type="entry name" value="LysR_substrate"/>
    <property type="match status" value="1"/>
</dbReference>
<dbReference type="PANTHER" id="PTHR30118">
    <property type="entry name" value="HTH-TYPE TRANSCRIPTIONAL REGULATOR LEUO-RELATED"/>
    <property type="match status" value="1"/>
</dbReference>
<dbReference type="PANTHER" id="PTHR30118:SF15">
    <property type="entry name" value="TRANSCRIPTIONAL REGULATORY PROTEIN"/>
    <property type="match status" value="1"/>
</dbReference>
<evidence type="ECO:0000259" key="5">
    <source>
        <dbReference type="PROSITE" id="PS50931"/>
    </source>
</evidence>
<keyword evidence="7" id="KW-1185">Reference proteome</keyword>
<dbReference type="SUPFAM" id="SSF53850">
    <property type="entry name" value="Periplasmic binding protein-like II"/>
    <property type="match status" value="1"/>
</dbReference>
<dbReference type="PROSITE" id="PS50931">
    <property type="entry name" value="HTH_LYSR"/>
    <property type="match status" value="1"/>
</dbReference>
<dbReference type="Pfam" id="PF00126">
    <property type="entry name" value="HTH_1"/>
    <property type="match status" value="1"/>
</dbReference>
<keyword evidence="4" id="KW-0804">Transcription</keyword>
<dbReference type="InterPro" id="IPR050389">
    <property type="entry name" value="LysR-type_TF"/>
</dbReference>
<keyword evidence="3" id="KW-0238">DNA-binding</keyword>
<reference evidence="6 7" key="1">
    <citation type="submission" date="2018-08" db="EMBL/GenBank/DDBJ databases">
        <title>Genomic Encyclopedia of Type Strains, Phase IV (KMG-IV): sequencing the most valuable type-strain genomes for metagenomic binning, comparative biology and taxonomic classification.</title>
        <authorList>
            <person name="Goeker M."/>
        </authorList>
    </citation>
    <scope>NUCLEOTIDE SEQUENCE [LARGE SCALE GENOMIC DNA]</scope>
    <source>
        <strain evidence="6 7">DSM 25527</strain>
    </source>
</reference>